<protein>
    <submittedName>
        <fullName evidence="2">Uncharacterized protein</fullName>
    </submittedName>
</protein>
<evidence type="ECO:0000256" key="1">
    <source>
        <dbReference type="SAM" id="Phobius"/>
    </source>
</evidence>
<gene>
    <name evidence="2" type="ORF">LCGC14_1014800</name>
</gene>
<reference evidence="2" key="1">
    <citation type="journal article" date="2015" name="Nature">
        <title>Complex archaea that bridge the gap between prokaryotes and eukaryotes.</title>
        <authorList>
            <person name="Spang A."/>
            <person name="Saw J.H."/>
            <person name="Jorgensen S.L."/>
            <person name="Zaremba-Niedzwiedzka K."/>
            <person name="Martijn J."/>
            <person name="Lind A.E."/>
            <person name="van Eijk R."/>
            <person name="Schleper C."/>
            <person name="Guy L."/>
            <person name="Ettema T.J."/>
        </authorList>
    </citation>
    <scope>NUCLEOTIDE SEQUENCE</scope>
</reference>
<proteinExistence type="predicted"/>
<sequence>MTWDSFESFIGVLVLLFFVVSLIAFYDSMYVIPIVDEKANEYCQEQGFDFYEEYSRIGFLSKEPVAIICKYVEQYRNIDLNINEREK</sequence>
<comment type="caution">
    <text evidence="2">The sequence shown here is derived from an EMBL/GenBank/DDBJ whole genome shotgun (WGS) entry which is preliminary data.</text>
</comment>
<dbReference type="EMBL" id="LAZR01004014">
    <property type="protein sequence ID" value="KKN12612.1"/>
    <property type="molecule type" value="Genomic_DNA"/>
</dbReference>
<organism evidence="2">
    <name type="scientific">marine sediment metagenome</name>
    <dbReference type="NCBI Taxonomy" id="412755"/>
    <lineage>
        <taxon>unclassified sequences</taxon>
        <taxon>metagenomes</taxon>
        <taxon>ecological metagenomes</taxon>
    </lineage>
</organism>
<accession>A0A0F9NKQ7</accession>
<evidence type="ECO:0000313" key="2">
    <source>
        <dbReference type="EMBL" id="KKN12612.1"/>
    </source>
</evidence>
<dbReference type="AlphaFoldDB" id="A0A0F9NKQ7"/>
<keyword evidence="1" id="KW-1133">Transmembrane helix</keyword>
<keyword evidence="1" id="KW-0812">Transmembrane</keyword>
<keyword evidence="1" id="KW-0472">Membrane</keyword>
<name>A0A0F9NKQ7_9ZZZZ</name>
<feature type="transmembrane region" description="Helical" evidence="1">
    <location>
        <begin position="6"/>
        <end position="26"/>
    </location>
</feature>